<dbReference type="InterPro" id="IPR000210">
    <property type="entry name" value="BTB/POZ_dom"/>
</dbReference>
<feature type="domain" description="BTB" evidence="1">
    <location>
        <begin position="21"/>
        <end position="95"/>
    </location>
</feature>
<dbReference type="AlphaFoldDB" id="A0AAV7YL95"/>
<sequence length="534" mass="61714">MMNVPNWHHKLTNFYNDEKTSDVLIIVGKELKKFYCHKLILSISSKFWYSTFYPDNWKNLDALRNFSKIEIPDLSSVIFENFLKFIYQNEFHIKESNFWDLYSIGMRFEIQELLEHCGKYCLQSITESNCLSYFEKSCEMKSVNPHINKEGNSQTKVHTRIKKYLEKNSVAILGTNGCLNKLKEKTICELLSNKNLQIGENEIFHRICERGEQLCLQRNLKVNSTNLRNNLKKLLPLIRVDLLNKDSFEEIRKLGLLDTPKLITALFSKAKKLEKAIGNSYAQENRKRIQNRKNMNSKEKNIAHVCLMITKSQKKQNEDIIKSINYFGGVEIDIMSVNKRTPSYEDIVNYDSIFLFSYADFFDSQKIGDLIARFIQDGGGVVICSVFSLVSKGLQGRIGGRFVTDEFLPFSHGERISRERSYLGEIFDPDHRLMNQVKCFDGGVYSLRIKPKRIHPKARIVASWSDGQPLIAEMKKSLNYGKVVALNINPISNNVGSNHWIKSTDGAKIIANSIKFVSEREYFPIKNIKSTNLN</sequence>
<dbReference type="SUPFAM" id="SSF52317">
    <property type="entry name" value="Class I glutamine amidotransferase-like"/>
    <property type="match status" value="1"/>
</dbReference>
<dbReference type="SUPFAM" id="SSF54695">
    <property type="entry name" value="POZ domain"/>
    <property type="match status" value="1"/>
</dbReference>
<evidence type="ECO:0000313" key="3">
    <source>
        <dbReference type="Proteomes" id="UP001146793"/>
    </source>
</evidence>
<dbReference type="SMART" id="SM00225">
    <property type="entry name" value="BTB"/>
    <property type="match status" value="1"/>
</dbReference>
<accession>A0AAV7YL95</accession>
<evidence type="ECO:0000313" key="2">
    <source>
        <dbReference type="EMBL" id="KAJ3429397.1"/>
    </source>
</evidence>
<reference evidence="2" key="1">
    <citation type="submission" date="2022-08" db="EMBL/GenBank/DDBJ databases">
        <title>Novel sulphate-reducing endosymbionts in the free-living metamonad Anaeramoeba.</title>
        <authorList>
            <person name="Jerlstrom-Hultqvist J."/>
            <person name="Cepicka I."/>
            <person name="Gallot-Lavallee L."/>
            <person name="Salas-Leiva D."/>
            <person name="Curtis B.A."/>
            <person name="Zahonova K."/>
            <person name="Pipaliya S."/>
            <person name="Dacks J."/>
            <person name="Roger A.J."/>
        </authorList>
    </citation>
    <scope>NUCLEOTIDE SEQUENCE</scope>
    <source>
        <strain evidence="2">Busselton2</strain>
    </source>
</reference>
<dbReference type="InterPro" id="IPR011333">
    <property type="entry name" value="SKP1/BTB/POZ_sf"/>
</dbReference>
<dbReference type="Proteomes" id="UP001146793">
    <property type="component" value="Unassembled WGS sequence"/>
</dbReference>
<dbReference type="Gene3D" id="3.40.50.880">
    <property type="match status" value="1"/>
</dbReference>
<name>A0AAV7YL95_9EUKA</name>
<organism evidence="2 3">
    <name type="scientific">Anaeramoeba flamelloides</name>
    <dbReference type="NCBI Taxonomy" id="1746091"/>
    <lineage>
        <taxon>Eukaryota</taxon>
        <taxon>Metamonada</taxon>
        <taxon>Anaeramoebidae</taxon>
        <taxon>Anaeramoeba</taxon>
    </lineage>
</organism>
<comment type="caution">
    <text evidence="2">The sequence shown here is derived from an EMBL/GenBank/DDBJ whole genome shotgun (WGS) entry which is preliminary data.</text>
</comment>
<dbReference type="InterPro" id="IPR029062">
    <property type="entry name" value="Class_I_gatase-like"/>
</dbReference>
<dbReference type="Gene3D" id="3.30.710.10">
    <property type="entry name" value="Potassium Channel Kv1.1, Chain A"/>
    <property type="match status" value="1"/>
</dbReference>
<dbReference type="PROSITE" id="PS50097">
    <property type="entry name" value="BTB"/>
    <property type="match status" value="1"/>
</dbReference>
<dbReference type="PANTHER" id="PTHR45774">
    <property type="entry name" value="BTB/POZ DOMAIN-CONTAINING"/>
    <property type="match status" value="1"/>
</dbReference>
<gene>
    <name evidence="2" type="ORF">M0812_24743</name>
</gene>
<protein>
    <submittedName>
        <fullName evidence="2">Lute isoform d</fullName>
    </submittedName>
</protein>
<evidence type="ECO:0000259" key="1">
    <source>
        <dbReference type="PROSITE" id="PS50097"/>
    </source>
</evidence>
<dbReference type="PANTHER" id="PTHR45774:SF3">
    <property type="entry name" value="BTB (POZ) DOMAIN-CONTAINING 2B-RELATED"/>
    <property type="match status" value="1"/>
</dbReference>
<proteinExistence type="predicted"/>
<dbReference type="Pfam" id="PF00651">
    <property type="entry name" value="BTB"/>
    <property type="match status" value="1"/>
</dbReference>
<dbReference type="EMBL" id="JANTQA010000057">
    <property type="protein sequence ID" value="KAJ3429397.1"/>
    <property type="molecule type" value="Genomic_DNA"/>
</dbReference>